<dbReference type="EMBL" id="QNTV01000020">
    <property type="protein sequence ID" value="RBA53562.1"/>
    <property type="molecule type" value="Genomic_DNA"/>
</dbReference>
<proteinExistence type="predicted"/>
<gene>
    <name evidence="1" type="ORF">DQ403_19535</name>
</gene>
<dbReference type="SUPFAM" id="SSF56349">
    <property type="entry name" value="DNA breaking-rejoining enzymes"/>
    <property type="match status" value="1"/>
</dbReference>
<evidence type="ECO:0000313" key="2">
    <source>
        <dbReference type="Proteomes" id="UP000252554"/>
    </source>
</evidence>
<comment type="caution">
    <text evidence="1">The sequence shown here is derived from an EMBL/GenBank/DDBJ whole genome shotgun (WGS) entry which is preliminary data.</text>
</comment>
<evidence type="ECO:0008006" key="3">
    <source>
        <dbReference type="Google" id="ProtNLM"/>
    </source>
</evidence>
<name>A0A365PQA7_9GAMM</name>
<dbReference type="Proteomes" id="UP000252554">
    <property type="component" value="Unassembled WGS sequence"/>
</dbReference>
<organism evidence="1 2">
    <name type="scientific">Stutzerimonas zhaodongensis</name>
    <dbReference type="NCBI Taxonomy" id="1176257"/>
    <lineage>
        <taxon>Bacteria</taxon>
        <taxon>Pseudomonadati</taxon>
        <taxon>Pseudomonadota</taxon>
        <taxon>Gammaproteobacteria</taxon>
        <taxon>Pseudomonadales</taxon>
        <taxon>Pseudomonadaceae</taxon>
        <taxon>Stutzerimonas</taxon>
    </lineage>
</organism>
<sequence length="128" mass="14301">MRNALAAFRCQYRSMDSIRVALHQVATELFGRRKVPSMYTLRHQFGANLKALGMSAIEMAYIMGHQATDSISRYGDKRLGYAEVVQVKPASDADLSSVRDTVPARIHAVALAFRDKRELERRSGVADS</sequence>
<dbReference type="InterPro" id="IPR011010">
    <property type="entry name" value="DNA_brk_join_enz"/>
</dbReference>
<evidence type="ECO:0000313" key="1">
    <source>
        <dbReference type="EMBL" id="RBA53562.1"/>
    </source>
</evidence>
<dbReference type="GO" id="GO:0003677">
    <property type="term" value="F:DNA binding"/>
    <property type="evidence" value="ECO:0007669"/>
    <property type="project" value="InterPro"/>
</dbReference>
<dbReference type="AlphaFoldDB" id="A0A365PQA7"/>
<reference evidence="1 2" key="1">
    <citation type="submission" date="2018-06" db="EMBL/GenBank/DDBJ databases">
        <title>Whole genome sequencing of four bacterial strains from South Shetland trench revealing bio-synthetic gene clusters.</title>
        <authorList>
            <person name="Abdel-Mageed W.M."/>
            <person name="Lehri B."/>
            <person name="Jarmusch S.A."/>
            <person name="Miranda K."/>
            <person name="Goodfellow M."/>
            <person name="Jaspars M."/>
            <person name="Karlyshev A.V."/>
        </authorList>
    </citation>
    <scope>NUCLEOTIDE SEQUENCE [LARGE SCALE GENOMIC DNA]</scope>
    <source>
        <strain evidence="1 2">SST2</strain>
    </source>
</reference>
<accession>A0A365PQA7</accession>
<protein>
    <recommendedName>
        <fullName evidence="3">Tyr recombinase domain-containing protein</fullName>
    </recommendedName>
</protein>